<gene>
    <name evidence="2" type="ORF">H9864_04375</name>
</gene>
<feature type="region of interest" description="Disordered" evidence="1">
    <location>
        <begin position="40"/>
        <end position="94"/>
    </location>
</feature>
<dbReference type="Proteomes" id="UP000824178">
    <property type="component" value="Unassembled WGS sequence"/>
</dbReference>
<protein>
    <submittedName>
        <fullName evidence="2">Uncharacterized protein</fullName>
    </submittedName>
</protein>
<proteinExistence type="predicted"/>
<evidence type="ECO:0000313" key="3">
    <source>
        <dbReference type="Proteomes" id="UP000824178"/>
    </source>
</evidence>
<accession>A0A9E2KK83</accession>
<comment type="caution">
    <text evidence="2">The sequence shown here is derived from an EMBL/GenBank/DDBJ whole genome shotgun (WGS) entry which is preliminary data.</text>
</comment>
<name>A0A9E2KK83_9FIRM</name>
<evidence type="ECO:0000313" key="2">
    <source>
        <dbReference type="EMBL" id="MBU3819591.1"/>
    </source>
</evidence>
<dbReference type="EMBL" id="JAHLFH010000092">
    <property type="protein sequence ID" value="MBU3819591.1"/>
    <property type="molecule type" value="Genomic_DNA"/>
</dbReference>
<reference evidence="2" key="2">
    <citation type="submission" date="2021-04" db="EMBL/GenBank/DDBJ databases">
        <authorList>
            <person name="Gilroy R."/>
        </authorList>
    </citation>
    <scope>NUCLEOTIDE SEQUENCE</scope>
    <source>
        <strain evidence="2">742</strain>
    </source>
</reference>
<evidence type="ECO:0000256" key="1">
    <source>
        <dbReference type="SAM" id="MobiDB-lite"/>
    </source>
</evidence>
<feature type="region of interest" description="Disordered" evidence="1">
    <location>
        <begin position="1"/>
        <end position="24"/>
    </location>
</feature>
<sequence length="107" mass="11805">MVTNTKKIVNGWENTGPAAPLSMPVPASFSDFFTTHAERDYTDTSSSRYRGGMRYRRTGSRKYGAGQGRPGAAGAEQEAGPARPLKKRAERRPPFWEKANALRVGFL</sequence>
<reference evidence="2" key="1">
    <citation type="journal article" date="2021" name="PeerJ">
        <title>Extensive microbial diversity within the chicken gut microbiome revealed by metagenomics and culture.</title>
        <authorList>
            <person name="Gilroy R."/>
            <person name="Ravi A."/>
            <person name="Getino M."/>
            <person name="Pursley I."/>
            <person name="Horton D.L."/>
            <person name="Alikhan N.F."/>
            <person name="Baker D."/>
            <person name="Gharbi K."/>
            <person name="Hall N."/>
            <person name="Watson M."/>
            <person name="Adriaenssens E.M."/>
            <person name="Foster-Nyarko E."/>
            <person name="Jarju S."/>
            <person name="Secka A."/>
            <person name="Antonio M."/>
            <person name="Oren A."/>
            <person name="Chaudhuri R.R."/>
            <person name="La Ragione R."/>
            <person name="Hildebrand F."/>
            <person name="Pallen M.J."/>
        </authorList>
    </citation>
    <scope>NUCLEOTIDE SEQUENCE</scope>
    <source>
        <strain evidence="2">742</strain>
    </source>
</reference>
<feature type="compositionally biased region" description="Low complexity" evidence="1">
    <location>
        <begin position="72"/>
        <end position="83"/>
    </location>
</feature>
<dbReference type="AlphaFoldDB" id="A0A9E2KK83"/>
<feature type="compositionally biased region" description="Basic residues" evidence="1">
    <location>
        <begin position="51"/>
        <end position="60"/>
    </location>
</feature>
<organism evidence="2 3">
    <name type="scientific">Candidatus Faecalibacterium intestinavium</name>
    <dbReference type="NCBI Taxonomy" id="2838580"/>
    <lineage>
        <taxon>Bacteria</taxon>
        <taxon>Bacillati</taxon>
        <taxon>Bacillota</taxon>
        <taxon>Clostridia</taxon>
        <taxon>Eubacteriales</taxon>
        <taxon>Oscillospiraceae</taxon>
        <taxon>Faecalibacterium</taxon>
    </lineage>
</organism>